<evidence type="ECO:0008006" key="3">
    <source>
        <dbReference type="Google" id="ProtNLM"/>
    </source>
</evidence>
<reference evidence="2" key="1">
    <citation type="submission" date="2016-08" db="EMBL/GenBank/DDBJ databases">
        <authorList>
            <person name="Seilhamer J.J."/>
        </authorList>
    </citation>
    <scope>NUCLEOTIDE SEQUENCE</scope>
    <source>
        <strain evidence="2">86-1</strain>
    </source>
</reference>
<protein>
    <recommendedName>
        <fullName evidence="3">Secreted protein</fullName>
    </recommendedName>
</protein>
<feature type="signal peptide" evidence="1">
    <location>
        <begin position="1"/>
        <end position="21"/>
    </location>
</feature>
<dbReference type="EMBL" id="FMJC01000002">
    <property type="protein sequence ID" value="SCM72977.1"/>
    <property type="molecule type" value="Genomic_DNA"/>
</dbReference>
<keyword evidence="1" id="KW-0732">Signal</keyword>
<gene>
    <name evidence="2" type="ORF">KL86DES1_20954</name>
</gene>
<evidence type="ECO:0000313" key="2">
    <source>
        <dbReference type="EMBL" id="SCM72977.1"/>
    </source>
</evidence>
<evidence type="ECO:0000256" key="1">
    <source>
        <dbReference type="SAM" id="SignalP"/>
    </source>
</evidence>
<dbReference type="AlphaFoldDB" id="A0A212L661"/>
<accession>A0A212L661</accession>
<proteinExistence type="predicted"/>
<sequence>MASVPCGRGAFIFSVVLAACAARGKAGPVMGLRPLLGPPCIPPGAPLLGLSCYRDLTRAARLSLRELPRCARRSPCAPRNASVRLRVE</sequence>
<organism evidence="2">
    <name type="scientific">uncultured Desulfovibrio sp</name>
    <dbReference type="NCBI Taxonomy" id="167968"/>
    <lineage>
        <taxon>Bacteria</taxon>
        <taxon>Pseudomonadati</taxon>
        <taxon>Thermodesulfobacteriota</taxon>
        <taxon>Desulfovibrionia</taxon>
        <taxon>Desulfovibrionales</taxon>
        <taxon>Desulfovibrionaceae</taxon>
        <taxon>Desulfovibrio</taxon>
        <taxon>environmental samples</taxon>
    </lineage>
</organism>
<feature type="chain" id="PRO_5011967739" description="Secreted protein" evidence="1">
    <location>
        <begin position="22"/>
        <end position="88"/>
    </location>
</feature>
<name>A0A212L661_9BACT</name>